<accession>A0A9K3LX09</accession>
<comment type="caution">
    <text evidence="1">The sequence shown here is derived from an EMBL/GenBank/DDBJ whole genome shotgun (WGS) entry which is preliminary data.</text>
</comment>
<evidence type="ECO:0000313" key="2">
    <source>
        <dbReference type="Proteomes" id="UP000693970"/>
    </source>
</evidence>
<reference evidence="1" key="2">
    <citation type="submission" date="2021-04" db="EMBL/GenBank/DDBJ databases">
        <authorList>
            <person name="Podell S."/>
        </authorList>
    </citation>
    <scope>NUCLEOTIDE SEQUENCE</scope>
    <source>
        <strain evidence="1">Hildebrandi</strain>
    </source>
</reference>
<name>A0A9K3LX09_9STRA</name>
<proteinExistence type="predicted"/>
<sequence length="132" mass="14804">MSTDSSVRISRMVSSSFNRDLIGDEMETAIFNGNSSIVIDYEHQREEELAFCNRMAGILNRSTDLPMVCRHKFPSVVEALDHKAAEVEEIVAHHPPMHHQSSFPPKINATSVASGYTSSFYTLYPMPPTSDR</sequence>
<gene>
    <name evidence="1" type="ORF">IV203_027618</name>
</gene>
<dbReference type="AlphaFoldDB" id="A0A9K3LX09"/>
<dbReference type="EMBL" id="JAGRRH010000005">
    <property type="protein sequence ID" value="KAG7369872.1"/>
    <property type="molecule type" value="Genomic_DNA"/>
</dbReference>
<dbReference type="Proteomes" id="UP000693970">
    <property type="component" value="Unassembled WGS sequence"/>
</dbReference>
<protein>
    <submittedName>
        <fullName evidence="1">Uncharacterized protein</fullName>
    </submittedName>
</protein>
<evidence type="ECO:0000313" key="1">
    <source>
        <dbReference type="EMBL" id="KAG7369872.1"/>
    </source>
</evidence>
<reference evidence="1" key="1">
    <citation type="journal article" date="2021" name="Sci. Rep.">
        <title>Diploid genomic architecture of Nitzschia inconspicua, an elite biomass production diatom.</title>
        <authorList>
            <person name="Oliver A."/>
            <person name="Podell S."/>
            <person name="Pinowska A."/>
            <person name="Traller J.C."/>
            <person name="Smith S.R."/>
            <person name="McClure R."/>
            <person name="Beliaev A."/>
            <person name="Bohutskyi P."/>
            <person name="Hill E.A."/>
            <person name="Rabines A."/>
            <person name="Zheng H."/>
            <person name="Allen L.Z."/>
            <person name="Kuo A."/>
            <person name="Grigoriev I.V."/>
            <person name="Allen A.E."/>
            <person name="Hazlebeck D."/>
            <person name="Allen E.E."/>
        </authorList>
    </citation>
    <scope>NUCLEOTIDE SEQUENCE</scope>
    <source>
        <strain evidence="1">Hildebrandi</strain>
    </source>
</reference>
<keyword evidence="2" id="KW-1185">Reference proteome</keyword>
<organism evidence="1 2">
    <name type="scientific">Nitzschia inconspicua</name>
    <dbReference type="NCBI Taxonomy" id="303405"/>
    <lineage>
        <taxon>Eukaryota</taxon>
        <taxon>Sar</taxon>
        <taxon>Stramenopiles</taxon>
        <taxon>Ochrophyta</taxon>
        <taxon>Bacillariophyta</taxon>
        <taxon>Bacillariophyceae</taxon>
        <taxon>Bacillariophycidae</taxon>
        <taxon>Bacillariales</taxon>
        <taxon>Bacillariaceae</taxon>
        <taxon>Nitzschia</taxon>
    </lineage>
</organism>